<dbReference type="InterPro" id="IPR002504">
    <property type="entry name" value="NADK"/>
</dbReference>
<dbReference type="PIRSF" id="PIRSF018567">
    <property type="entry name" value="AcoX"/>
    <property type="match status" value="1"/>
</dbReference>
<dbReference type="InterPro" id="IPR016064">
    <property type="entry name" value="NAD/diacylglycerol_kinase_sf"/>
</dbReference>
<dbReference type="EMBL" id="AQQY01000006">
    <property type="protein sequence ID" value="KCV81785.1"/>
    <property type="molecule type" value="Genomic_DNA"/>
</dbReference>
<dbReference type="PATRIC" id="fig|1461693.3.peg.2143"/>
<dbReference type="GO" id="GO:0003951">
    <property type="term" value="F:NAD+ kinase activity"/>
    <property type="evidence" value="ECO:0007669"/>
    <property type="project" value="InterPro"/>
</dbReference>
<accession>A0A058ZKQ2</accession>
<dbReference type="InterPro" id="IPR017438">
    <property type="entry name" value="ATP-NAD_kinase_N"/>
</dbReference>
<dbReference type="GO" id="GO:0006741">
    <property type="term" value="P:NADP+ biosynthetic process"/>
    <property type="evidence" value="ECO:0007669"/>
    <property type="project" value="InterPro"/>
</dbReference>
<protein>
    <submittedName>
        <fullName evidence="1">Acetoin catabolism protein X</fullName>
    </submittedName>
</protein>
<dbReference type="SUPFAM" id="SSF111331">
    <property type="entry name" value="NAD kinase/diacylglycerol kinase-like"/>
    <property type="match status" value="1"/>
</dbReference>
<gene>
    <name evidence="1" type="ORF">ATO10_10580</name>
</gene>
<evidence type="ECO:0000313" key="2">
    <source>
        <dbReference type="Proteomes" id="UP000024836"/>
    </source>
</evidence>
<keyword evidence="2" id="KW-1185">Reference proteome</keyword>
<dbReference type="PANTHER" id="PTHR40697">
    <property type="entry name" value="ACETOIN CATABOLISM PROTEIN X"/>
    <property type="match status" value="1"/>
</dbReference>
<dbReference type="Proteomes" id="UP000024836">
    <property type="component" value="Unassembled WGS sequence"/>
</dbReference>
<proteinExistence type="predicted"/>
<dbReference type="GO" id="GO:0005524">
    <property type="term" value="F:ATP binding"/>
    <property type="evidence" value="ECO:0007669"/>
    <property type="project" value="UniProtKB-ARBA"/>
</dbReference>
<name>A0A058ZKQ2_9RHOB</name>
<evidence type="ECO:0000313" key="1">
    <source>
        <dbReference type="EMBL" id="KCV81785.1"/>
    </source>
</evidence>
<dbReference type="PANTHER" id="PTHR40697:SF3">
    <property type="entry name" value="ACETOIN CATABOLISM PROTEIN X"/>
    <property type="match status" value="1"/>
</dbReference>
<organism evidence="1 2">
    <name type="scientific">Actibacterium atlanticum</name>
    <dbReference type="NCBI Taxonomy" id="1461693"/>
    <lineage>
        <taxon>Bacteria</taxon>
        <taxon>Pseudomonadati</taxon>
        <taxon>Pseudomonadota</taxon>
        <taxon>Alphaproteobacteria</taxon>
        <taxon>Rhodobacterales</taxon>
        <taxon>Roseobacteraceae</taxon>
        <taxon>Actibacterium</taxon>
    </lineage>
</organism>
<dbReference type="Gene3D" id="3.40.50.10330">
    <property type="entry name" value="Probable inorganic polyphosphate/atp-NAD kinase, domain 1"/>
    <property type="match status" value="1"/>
</dbReference>
<dbReference type="Pfam" id="PF01513">
    <property type="entry name" value="NAD_kinase"/>
    <property type="match status" value="1"/>
</dbReference>
<reference evidence="1 2" key="1">
    <citation type="submission" date="2013-04" db="EMBL/GenBank/DDBJ databases">
        <title>Shimia sp. 22II-S11-Z10 Genome Sequencing.</title>
        <authorList>
            <person name="Lai Q."/>
            <person name="Li G."/>
            <person name="Shao Z."/>
        </authorList>
    </citation>
    <scope>NUCLEOTIDE SEQUENCE [LARGE SCALE GENOMIC DNA]</scope>
    <source>
        <strain evidence="2">22II-S11-Z10</strain>
    </source>
</reference>
<dbReference type="AlphaFoldDB" id="A0A058ZKQ2"/>
<dbReference type="STRING" id="1461693.ATO10_10580"/>
<dbReference type="InterPro" id="IPR011391">
    <property type="entry name" value="AcoX_kinase"/>
</dbReference>
<comment type="caution">
    <text evidence="1">The sequence shown here is derived from an EMBL/GenBank/DDBJ whole genome shotgun (WGS) entry which is preliminary data.</text>
</comment>
<dbReference type="GO" id="GO:0051287">
    <property type="term" value="F:NAD binding"/>
    <property type="evidence" value="ECO:0007669"/>
    <property type="project" value="UniProtKB-ARBA"/>
</dbReference>
<sequence>MSHAGNLPINDRANIVLRMLTGLATAGVEEVVIMPENGGIRTQLMRTITRENNMGTLRFPKVTYLDMPVTCTADDSAEAARQMAAQGVGAIAVLGGDGTNRVVVANSGNTPIAGVSTGTNNAFPELREPTITGLAVGLAVTGQVPPEYAFQDNKLLEVRVNDDREIALVDVAVVAERFVGARAIWKTANFRDLFTTFGLPEGIGMSSIVGLLAPLDRQTPEGRRVRLVPLERADASIIAPIAPGLIEEVGIGGVERMDPNVLFLPSVSVGSIALDGERELTFSETDDVSIRLKTDAFRTVNVPACMAFAAKRGLLTREVQTAVHEAL</sequence>
<dbReference type="InterPro" id="IPR039065">
    <property type="entry name" value="AcoX-like"/>
</dbReference>
<dbReference type="eggNOG" id="COG1597">
    <property type="taxonomic scope" value="Bacteria"/>
</dbReference>